<feature type="region of interest" description="Disordered" evidence="1">
    <location>
        <begin position="86"/>
        <end position="113"/>
    </location>
</feature>
<evidence type="ECO:0000313" key="2">
    <source>
        <dbReference type="EMBL" id="CAG8808947.1"/>
    </source>
</evidence>
<feature type="non-terminal residue" evidence="2">
    <location>
        <position position="113"/>
    </location>
</feature>
<evidence type="ECO:0000313" key="3">
    <source>
        <dbReference type="Proteomes" id="UP000789396"/>
    </source>
</evidence>
<dbReference type="EMBL" id="CAJVPZ010082055">
    <property type="protein sequence ID" value="CAG8808947.1"/>
    <property type="molecule type" value="Genomic_DNA"/>
</dbReference>
<sequence>LNTPINDPSPESSSPRFKMYMWRSTEKINDVSQTFNIITSCRQLPCQSGRVVSPNSYYFGLVIKSFNAVSVKVRFDVFWNINCALSNNSTSNNSTSNDSTSNNSTSSKTSDGT</sequence>
<dbReference type="Proteomes" id="UP000789396">
    <property type="component" value="Unassembled WGS sequence"/>
</dbReference>
<evidence type="ECO:0000256" key="1">
    <source>
        <dbReference type="SAM" id="MobiDB-lite"/>
    </source>
</evidence>
<protein>
    <submittedName>
        <fullName evidence="2">8275_t:CDS:1</fullName>
    </submittedName>
</protein>
<proteinExistence type="predicted"/>
<reference evidence="2" key="1">
    <citation type="submission" date="2021-06" db="EMBL/GenBank/DDBJ databases">
        <authorList>
            <person name="Kallberg Y."/>
            <person name="Tangrot J."/>
            <person name="Rosling A."/>
        </authorList>
    </citation>
    <scope>NUCLEOTIDE SEQUENCE</scope>
    <source>
        <strain evidence="2">IN212</strain>
    </source>
</reference>
<gene>
    <name evidence="2" type="ORF">RFULGI_LOCUS18536</name>
</gene>
<keyword evidence="3" id="KW-1185">Reference proteome</keyword>
<comment type="caution">
    <text evidence="2">The sequence shown here is derived from an EMBL/GenBank/DDBJ whole genome shotgun (WGS) entry which is preliminary data.</text>
</comment>
<feature type="non-terminal residue" evidence="2">
    <location>
        <position position="1"/>
    </location>
</feature>
<organism evidence="2 3">
    <name type="scientific">Racocetra fulgida</name>
    <dbReference type="NCBI Taxonomy" id="60492"/>
    <lineage>
        <taxon>Eukaryota</taxon>
        <taxon>Fungi</taxon>
        <taxon>Fungi incertae sedis</taxon>
        <taxon>Mucoromycota</taxon>
        <taxon>Glomeromycotina</taxon>
        <taxon>Glomeromycetes</taxon>
        <taxon>Diversisporales</taxon>
        <taxon>Gigasporaceae</taxon>
        <taxon>Racocetra</taxon>
    </lineage>
</organism>
<dbReference type="AlphaFoldDB" id="A0A9N9PBJ9"/>
<accession>A0A9N9PBJ9</accession>
<name>A0A9N9PBJ9_9GLOM</name>